<organism evidence="1 2">
    <name type="scientific">Trifolium pratense</name>
    <name type="common">Red clover</name>
    <dbReference type="NCBI Taxonomy" id="57577"/>
    <lineage>
        <taxon>Eukaryota</taxon>
        <taxon>Viridiplantae</taxon>
        <taxon>Streptophyta</taxon>
        <taxon>Embryophyta</taxon>
        <taxon>Tracheophyta</taxon>
        <taxon>Spermatophyta</taxon>
        <taxon>Magnoliopsida</taxon>
        <taxon>eudicotyledons</taxon>
        <taxon>Gunneridae</taxon>
        <taxon>Pentapetalae</taxon>
        <taxon>rosids</taxon>
        <taxon>fabids</taxon>
        <taxon>Fabales</taxon>
        <taxon>Fabaceae</taxon>
        <taxon>Papilionoideae</taxon>
        <taxon>50 kb inversion clade</taxon>
        <taxon>NPAAA clade</taxon>
        <taxon>Hologalegina</taxon>
        <taxon>IRL clade</taxon>
        <taxon>Trifolieae</taxon>
        <taxon>Trifolium</taxon>
    </lineage>
</organism>
<accession>A0ACB0M5D6</accession>
<reference evidence="1" key="1">
    <citation type="submission" date="2023-10" db="EMBL/GenBank/DDBJ databases">
        <authorList>
            <person name="Rodriguez Cubillos JULIANA M."/>
            <person name="De Vega J."/>
        </authorList>
    </citation>
    <scope>NUCLEOTIDE SEQUENCE</scope>
</reference>
<protein>
    <submittedName>
        <fullName evidence="1">Uncharacterized protein</fullName>
    </submittedName>
</protein>
<gene>
    <name evidence="1" type="ORF">MILVUS5_LOCUS38726</name>
</gene>
<evidence type="ECO:0000313" key="1">
    <source>
        <dbReference type="EMBL" id="CAJ2675788.1"/>
    </source>
</evidence>
<comment type="caution">
    <text evidence="1">The sequence shown here is derived from an EMBL/GenBank/DDBJ whole genome shotgun (WGS) entry which is preliminary data.</text>
</comment>
<keyword evidence="2" id="KW-1185">Reference proteome</keyword>
<evidence type="ECO:0000313" key="2">
    <source>
        <dbReference type="Proteomes" id="UP001177021"/>
    </source>
</evidence>
<sequence length="364" mass="39827">MLMNLTAGSPMNCSFFLRFLIVLLALCYKTMGVIKLPPNVTVPAVIAFGDSIVDSGNNNNLKTLVKCNFPPYGKDFQGGVPSGRFCNGKIPSDIIAEELGIKGYVPAYLDPNLKSSDLLTGVGFASGASGYDPLTPQIASVIPLSAQLDMFKEYIGKLKGIVGEKRTNFILSNSLFIVVGGSDDIANTYYVVHARLQYDIPAYTDLMSNSAINFVKEIHKLGARRIAVLSAPPIGCVPSQRTLAGGIVRECAEKYNDAAKLFNSKISKELDSFNHNSPNSRIVYIDVYNPLLDIILNYQKYGYKVVDRGCCGTGKLEVAVLCNPLDTTCSNASEYVFWDSYHPTEGVYRQLVTIVLHNYLNKLI</sequence>
<proteinExistence type="predicted"/>
<dbReference type="EMBL" id="CASHSV030000716">
    <property type="protein sequence ID" value="CAJ2675788.1"/>
    <property type="molecule type" value="Genomic_DNA"/>
</dbReference>
<name>A0ACB0M5D6_TRIPR</name>
<dbReference type="Proteomes" id="UP001177021">
    <property type="component" value="Unassembled WGS sequence"/>
</dbReference>